<evidence type="ECO:0000256" key="4">
    <source>
        <dbReference type="ARBA" id="ARBA00022490"/>
    </source>
</evidence>
<gene>
    <name evidence="12" type="ORF">chiPu_0000450</name>
</gene>
<evidence type="ECO:0000313" key="13">
    <source>
        <dbReference type="Proteomes" id="UP000287033"/>
    </source>
</evidence>
<dbReference type="EMBL" id="BEZZ01000006">
    <property type="protein sequence ID" value="GCC22065.1"/>
    <property type="molecule type" value="Genomic_DNA"/>
</dbReference>
<keyword evidence="8" id="KW-0675">Receptor</keyword>
<evidence type="ECO:0000259" key="11">
    <source>
        <dbReference type="PROSITE" id="PS51843"/>
    </source>
</evidence>
<comment type="caution">
    <text evidence="12">The sequence shown here is derived from an EMBL/GenBank/DDBJ whole genome shotgun (WGS) entry which is preliminary data.</text>
</comment>
<dbReference type="OMA" id="RCRCCTD"/>
<reference evidence="12 13" key="1">
    <citation type="journal article" date="2018" name="Nat. Ecol. Evol.">
        <title>Shark genomes provide insights into elasmobranch evolution and the origin of vertebrates.</title>
        <authorList>
            <person name="Hara Y"/>
            <person name="Yamaguchi K"/>
            <person name="Onimaru K"/>
            <person name="Kadota M"/>
            <person name="Koyanagi M"/>
            <person name="Keeley SD"/>
            <person name="Tatsumi K"/>
            <person name="Tanaka K"/>
            <person name="Motone F"/>
            <person name="Kageyama Y"/>
            <person name="Nozu R"/>
            <person name="Adachi N"/>
            <person name="Nishimura O"/>
            <person name="Nakagawa R"/>
            <person name="Tanegashima C"/>
            <person name="Kiyatake I"/>
            <person name="Matsumoto R"/>
            <person name="Murakumo K"/>
            <person name="Nishida K"/>
            <person name="Terakita A"/>
            <person name="Kuratani S"/>
            <person name="Sato K"/>
            <person name="Hyodo S Kuraku.S."/>
        </authorList>
    </citation>
    <scope>NUCLEOTIDE SEQUENCE [LARGE SCALE GENOMIC DNA]</scope>
</reference>
<keyword evidence="10" id="KW-0812">Transmembrane</keyword>
<proteinExistence type="inferred from homology"/>
<evidence type="ECO:0000256" key="9">
    <source>
        <dbReference type="ARBA" id="ARBA00023242"/>
    </source>
</evidence>
<keyword evidence="9" id="KW-0539">Nucleus</keyword>
<dbReference type="SMART" id="SM00430">
    <property type="entry name" value="HOLI"/>
    <property type="match status" value="1"/>
</dbReference>
<evidence type="ECO:0000256" key="6">
    <source>
        <dbReference type="ARBA" id="ARBA00023015"/>
    </source>
</evidence>
<evidence type="ECO:0000256" key="1">
    <source>
        <dbReference type="ARBA" id="ARBA00004123"/>
    </source>
</evidence>
<dbReference type="InterPro" id="IPR035500">
    <property type="entry name" value="NHR-like_dom_sf"/>
</dbReference>
<dbReference type="CDD" id="cd07350">
    <property type="entry name" value="NR_LBD_Dax1"/>
    <property type="match status" value="1"/>
</dbReference>
<keyword evidence="6" id="KW-0805">Transcription regulation</keyword>
<dbReference type="InterPro" id="IPR001723">
    <property type="entry name" value="Nuclear_hrmn_rcpt"/>
</dbReference>
<dbReference type="PRINTS" id="PR00398">
    <property type="entry name" value="STRDHORMONER"/>
</dbReference>
<dbReference type="PROSITE" id="PS51843">
    <property type="entry name" value="NR_LBD"/>
    <property type="match status" value="1"/>
</dbReference>
<keyword evidence="5" id="KW-0678">Repressor</keyword>
<dbReference type="Gene3D" id="1.10.565.10">
    <property type="entry name" value="Retinoid X Receptor"/>
    <property type="match status" value="1"/>
</dbReference>
<dbReference type="AlphaFoldDB" id="A0A401RV91"/>
<evidence type="ECO:0000256" key="10">
    <source>
        <dbReference type="SAM" id="Phobius"/>
    </source>
</evidence>
<dbReference type="OrthoDB" id="9926883at2759"/>
<dbReference type="STRING" id="137246.A0A401RV91"/>
<accession>A0A401RV91</accession>
<evidence type="ECO:0000313" key="12">
    <source>
        <dbReference type="EMBL" id="GCC22065.1"/>
    </source>
</evidence>
<evidence type="ECO:0000256" key="5">
    <source>
        <dbReference type="ARBA" id="ARBA00022491"/>
    </source>
</evidence>
<dbReference type="GO" id="GO:0000122">
    <property type="term" value="P:negative regulation of transcription by RNA polymerase II"/>
    <property type="evidence" value="ECO:0007669"/>
    <property type="project" value="TreeGrafter"/>
</dbReference>
<dbReference type="GO" id="GO:0003714">
    <property type="term" value="F:transcription corepressor activity"/>
    <property type="evidence" value="ECO:0007669"/>
    <property type="project" value="TreeGrafter"/>
</dbReference>
<evidence type="ECO:0000256" key="2">
    <source>
        <dbReference type="ARBA" id="ARBA00004496"/>
    </source>
</evidence>
<dbReference type="SUPFAM" id="SSF48508">
    <property type="entry name" value="Nuclear receptor ligand-binding domain"/>
    <property type="match status" value="1"/>
</dbReference>
<evidence type="ECO:0000256" key="7">
    <source>
        <dbReference type="ARBA" id="ARBA00023163"/>
    </source>
</evidence>
<comment type="similarity">
    <text evidence="3">Belongs to the nuclear hormone receptor family. NR0 subfamily.</text>
</comment>
<evidence type="ECO:0000256" key="8">
    <source>
        <dbReference type="ARBA" id="ARBA00023170"/>
    </source>
</evidence>
<dbReference type="InterPro" id="IPR000536">
    <property type="entry name" value="Nucl_hrmn_rcpt_lig-bd"/>
</dbReference>
<evidence type="ECO:0000256" key="3">
    <source>
        <dbReference type="ARBA" id="ARBA00006647"/>
    </source>
</evidence>
<keyword evidence="4" id="KW-0963">Cytoplasm</keyword>
<feature type="transmembrane region" description="Helical" evidence="10">
    <location>
        <begin position="223"/>
        <end position="246"/>
    </location>
</feature>
<dbReference type="Proteomes" id="UP000287033">
    <property type="component" value="Unassembled WGS sequence"/>
</dbReference>
<organism evidence="12 13">
    <name type="scientific">Chiloscyllium punctatum</name>
    <name type="common">Brownbanded bambooshark</name>
    <name type="synonym">Hemiscyllium punctatum</name>
    <dbReference type="NCBI Taxonomy" id="137246"/>
    <lineage>
        <taxon>Eukaryota</taxon>
        <taxon>Metazoa</taxon>
        <taxon>Chordata</taxon>
        <taxon>Craniata</taxon>
        <taxon>Vertebrata</taxon>
        <taxon>Chondrichthyes</taxon>
        <taxon>Elasmobranchii</taxon>
        <taxon>Galeomorphii</taxon>
        <taxon>Galeoidea</taxon>
        <taxon>Orectolobiformes</taxon>
        <taxon>Hemiscylliidae</taxon>
        <taxon>Chiloscyllium</taxon>
    </lineage>
</organism>
<dbReference type="FunFam" id="1.10.565.10:FF:000031">
    <property type="entry name" value="Nuclear receptor subfamily 0 group B member 1"/>
    <property type="match status" value="1"/>
</dbReference>
<dbReference type="GO" id="GO:0005634">
    <property type="term" value="C:nucleus"/>
    <property type="evidence" value="ECO:0007669"/>
    <property type="project" value="UniProtKB-SubCell"/>
</dbReference>
<dbReference type="InterPro" id="IPR033544">
    <property type="entry name" value="NR0B1/2"/>
</dbReference>
<dbReference type="PANTHER" id="PTHR24081">
    <property type="entry name" value="NUCLEAR RECEPTOR SUBFAMILY 0 GROUP B"/>
    <property type="match status" value="1"/>
</dbReference>
<name>A0A401RV91_CHIPU</name>
<comment type="subcellular location">
    <subcellularLocation>
        <location evidence="2">Cytoplasm</location>
    </subcellularLocation>
    <subcellularLocation>
        <location evidence="1">Nucleus</location>
    </subcellularLocation>
</comment>
<sequence>MSSACADLCRCKNDRGLSSILYQLLRNDGQELPLGQQDPAAPSAVPAQGCPCKSRRKVVLKCPHITCTAASVVLAKTLSFVRNVPCFQALPCDDQLKLVRRCWAPLLVLGLAQDKVEFETVETSEPSILQTLLTHGLPSTQEGTGHQRLLSAAETQTIQRFLVKCWSLDISPKEYAYLKGILLFNPELPGLHCTEYIQSLQQEARQALNEYVKTMYTQDQTRFFSLIIALSMLRSITASVIVELFFRPTGNVNIEDKLLDTLCAYSKPQATEKTSTY</sequence>
<keyword evidence="7" id="KW-0804">Transcription</keyword>
<dbReference type="Pfam" id="PF00104">
    <property type="entry name" value="Hormone_recep"/>
    <property type="match status" value="1"/>
</dbReference>
<keyword evidence="10" id="KW-0472">Membrane</keyword>
<keyword evidence="10" id="KW-1133">Transmembrane helix</keyword>
<dbReference type="PANTHER" id="PTHR24081:SF1">
    <property type="entry name" value="NUCLEAR RECEPTOR SUBFAMILY 0 GROUP B MEMBER 1"/>
    <property type="match status" value="1"/>
</dbReference>
<dbReference type="GO" id="GO:0005737">
    <property type="term" value="C:cytoplasm"/>
    <property type="evidence" value="ECO:0007669"/>
    <property type="project" value="UniProtKB-SubCell"/>
</dbReference>
<feature type="domain" description="NR LBD" evidence="11">
    <location>
        <begin position="36"/>
        <end position="266"/>
    </location>
</feature>
<keyword evidence="13" id="KW-1185">Reference proteome</keyword>
<protein>
    <recommendedName>
        <fullName evidence="11">NR LBD domain-containing protein</fullName>
    </recommendedName>
</protein>